<dbReference type="Proteomes" id="UP000199095">
    <property type="component" value="Unassembled WGS sequence"/>
</dbReference>
<dbReference type="EMBL" id="FOHJ01000019">
    <property type="protein sequence ID" value="SEU08950.1"/>
    <property type="molecule type" value="Genomic_DNA"/>
</dbReference>
<dbReference type="AlphaFoldDB" id="A0A1I0JFS9"/>
<dbReference type="GO" id="GO:0030234">
    <property type="term" value="F:enzyme regulator activity"/>
    <property type="evidence" value="ECO:0007669"/>
    <property type="project" value="InterPro"/>
</dbReference>
<dbReference type="InterPro" id="IPR002187">
    <property type="entry name" value="N-reg_PII"/>
</dbReference>
<dbReference type="PANTHER" id="PTHR30115">
    <property type="entry name" value="NITROGEN REGULATORY PROTEIN P-II"/>
    <property type="match status" value="1"/>
</dbReference>
<dbReference type="PRINTS" id="PR00340">
    <property type="entry name" value="PIIGLNB"/>
</dbReference>
<gene>
    <name evidence="2" type="ORF">SAMN05421676_11927</name>
</gene>
<dbReference type="GO" id="GO:0005524">
    <property type="term" value="F:ATP binding"/>
    <property type="evidence" value="ECO:0007669"/>
    <property type="project" value="TreeGrafter"/>
</dbReference>
<dbReference type="Gene3D" id="3.30.70.120">
    <property type="match status" value="1"/>
</dbReference>
<evidence type="ECO:0000313" key="2">
    <source>
        <dbReference type="EMBL" id="SEU08950.1"/>
    </source>
</evidence>
<name>A0A1I0JFS9_9BACI</name>
<proteinExistence type="predicted"/>
<dbReference type="InterPro" id="IPR015867">
    <property type="entry name" value="N-reg_PII/ATP_PRibTrfase_C"/>
</dbReference>
<dbReference type="InterPro" id="IPR011322">
    <property type="entry name" value="N-reg_PII-like_a/b"/>
</dbReference>
<dbReference type="RefSeq" id="WP_093137789.1">
    <property type="nucleotide sequence ID" value="NZ_FOHJ01000019.1"/>
</dbReference>
<evidence type="ECO:0000256" key="1">
    <source>
        <dbReference type="PIRSR" id="PIRSR602187-50"/>
    </source>
</evidence>
<reference evidence="3" key="1">
    <citation type="submission" date="2016-10" db="EMBL/GenBank/DDBJ databases">
        <authorList>
            <person name="Varghese N."/>
            <person name="Submissions S."/>
        </authorList>
    </citation>
    <scope>NUCLEOTIDE SEQUENCE [LARGE SCALE GENOMIC DNA]</scope>
    <source>
        <strain evidence="3">CGMCC 1.3566</strain>
    </source>
</reference>
<organism evidence="2 3">
    <name type="scientific">Salinibacillus kushneri</name>
    <dbReference type="NCBI Taxonomy" id="237682"/>
    <lineage>
        <taxon>Bacteria</taxon>
        <taxon>Bacillati</taxon>
        <taxon>Bacillota</taxon>
        <taxon>Bacilli</taxon>
        <taxon>Bacillales</taxon>
        <taxon>Bacillaceae</taxon>
        <taxon>Salinibacillus</taxon>
    </lineage>
</organism>
<keyword evidence="3" id="KW-1185">Reference proteome</keyword>
<dbReference type="PANTHER" id="PTHR30115:SF11">
    <property type="entry name" value="NITROGEN REGULATORY PROTEIN P-II HOMOLOG"/>
    <property type="match status" value="1"/>
</dbReference>
<dbReference type="SUPFAM" id="SSF54913">
    <property type="entry name" value="GlnB-like"/>
    <property type="match status" value="1"/>
</dbReference>
<dbReference type="GO" id="GO:0005829">
    <property type="term" value="C:cytosol"/>
    <property type="evidence" value="ECO:0007669"/>
    <property type="project" value="TreeGrafter"/>
</dbReference>
<dbReference type="STRING" id="237682.SAMN05421676_11927"/>
<keyword evidence="1" id="KW-0597">Phosphoprotein</keyword>
<dbReference type="OrthoDB" id="9802729at2"/>
<dbReference type="PROSITE" id="PS51343">
    <property type="entry name" value="PII_GLNB_DOM"/>
    <property type="match status" value="1"/>
</dbReference>
<evidence type="ECO:0000313" key="3">
    <source>
        <dbReference type="Proteomes" id="UP000199095"/>
    </source>
</evidence>
<sequence length="114" mass="12581">MKKIECIIRPEKFAELRQKLGDFGIYGLTVTEAAGCGLQEGKTGVYRGNKYEINLFPKIKIEMVVTQDMTDEVITLIKEICGEGNVGDGKIFVIPVEDVIRIRTGENGVEAISS</sequence>
<dbReference type="Pfam" id="PF00543">
    <property type="entry name" value="P-II"/>
    <property type="match status" value="1"/>
</dbReference>
<protein>
    <submittedName>
        <fullName evidence="2">Nitrogen regulatory protein P-II 1</fullName>
    </submittedName>
</protein>
<dbReference type="GO" id="GO:0006808">
    <property type="term" value="P:regulation of nitrogen utilization"/>
    <property type="evidence" value="ECO:0007669"/>
    <property type="project" value="InterPro"/>
</dbReference>
<dbReference type="SMART" id="SM00938">
    <property type="entry name" value="P-II"/>
    <property type="match status" value="1"/>
</dbReference>
<accession>A0A1I0JFS9</accession>
<feature type="modified residue" description="O-UMP-tyrosine" evidence="1">
    <location>
        <position position="51"/>
    </location>
</feature>